<reference evidence="2" key="1">
    <citation type="journal article" date="2014" name="PLoS ONE">
        <title>Transcriptome-Based Identification of ABC Transporters in the Western Tarnished Plant Bug Lygus hesperus.</title>
        <authorList>
            <person name="Hull J.J."/>
            <person name="Chaney K."/>
            <person name="Geib S.M."/>
            <person name="Fabrick J.A."/>
            <person name="Brent C.S."/>
            <person name="Walsh D."/>
            <person name="Lavine L.C."/>
        </authorList>
    </citation>
    <scope>NUCLEOTIDE SEQUENCE</scope>
</reference>
<evidence type="ECO:0000259" key="1">
    <source>
        <dbReference type="Pfam" id="PF05699"/>
    </source>
</evidence>
<gene>
    <name evidence="2" type="primary">ZMYM1_6</name>
    <name evidence="2" type="ORF">CM83_19371</name>
</gene>
<dbReference type="PANTHER" id="PTHR46289:SF14">
    <property type="entry name" value="DUF4371 DOMAIN-CONTAINING PROTEIN"/>
    <property type="match status" value="1"/>
</dbReference>
<reference evidence="2" key="2">
    <citation type="submission" date="2014-07" db="EMBL/GenBank/DDBJ databases">
        <authorList>
            <person name="Hull J."/>
        </authorList>
    </citation>
    <scope>NUCLEOTIDE SEQUENCE</scope>
</reference>
<dbReference type="Pfam" id="PF05699">
    <property type="entry name" value="Dimer_Tnp_hAT"/>
    <property type="match status" value="1"/>
</dbReference>
<feature type="domain" description="HAT C-terminal dimerisation" evidence="1">
    <location>
        <begin position="181"/>
        <end position="249"/>
    </location>
</feature>
<name>A0A0A9W4V2_LYGHE</name>
<organism evidence="2">
    <name type="scientific">Lygus hesperus</name>
    <name type="common">Western plant bug</name>
    <dbReference type="NCBI Taxonomy" id="30085"/>
    <lineage>
        <taxon>Eukaryota</taxon>
        <taxon>Metazoa</taxon>
        <taxon>Ecdysozoa</taxon>
        <taxon>Arthropoda</taxon>
        <taxon>Hexapoda</taxon>
        <taxon>Insecta</taxon>
        <taxon>Pterygota</taxon>
        <taxon>Neoptera</taxon>
        <taxon>Paraneoptera</taxon>
        <taxon>Hemiptera</taxon>
        <taxon>Heteroptera</taxon>
        <taxon>Panheteroptera</taxon>
        <taxon>Cimicomorpha</taxon>
        <taxon>Miridae</taxon>
        <taxon>Mirini</taxon>
        <taxon>Lygus</taxon>
    </lineage>
</organism>
<protein>
    <submittedName>
        <fullName evidence="2">Zinc finger MYM-type protein 1</fullName>
    </submittedName>
</protein>
<dbReference type="EMBL" id="GBHO01042101">
    <property type="protein sequence ID" value="JAG01503.1"/>
    <property type="molecule type" value="Transcribed_RNA"/>
</dbReference>
<accession>A0A0A9W4V2</accession>
<proteinExistence type="predicted"/>
<dbReference type="PANTHER" id="PTHR46289">
    <property type="entry name" value="52 KDA REPRESSOR OF THE INHIBITOR OF THE PROTEIN KINASE-LIKE PROTEIN-RELATED"/>
    <property type="match status" value="1"/>
</dbReference>
<evidence type="ECO:0000313" key="2">
    <source>
        <dbReference type="EMBL" id="JAG01503.1"/>
    </source>
</evidence>
<dbReference type="GO" id="GO:0046983">
    <property type="term" value="F:protein dimerization activity"/>
    <property type="evidence" value="ECO:0007669"/>
    <property type="project" value="InterPro"/>
</dbReference>
<dbReference type="InterPro" id="IPR052958">
    <property type="entry name" value="IFN-induced_PKR_regulator"/>
</dbReference>
<dbReference type="AlphaFoldDB" id="A0A0A9W4V2"/>
<feature type="non-terminal residue" evidence="2">
    <location>
        <position position="1"/>
    </location>
</feature>
<sequence length="285" mass="33325">SDILFNILQSENIDVKTCLNHVRDFNYMLRSERLGIRHCEECSKKYLGRNFTDCDRCDACQVGGFQIVWDKTVSTVGLPEPTNKKRSDLFSPEHRFRSLYFSIMDNLISHLTARFSSLEQLTFFDILNPRKFASFENKFPDNLLRNVESVYPGLLDIASLRNELTVFYRNSLFYEKLPHQLTKFLKEEHLHYAFKNVFRLAKLISTIPATTASVERNFSALKRVHTYLRSTETEARMTALATLSIEKELLVSLKETDEFHNLVINKFCQKSRRMEFVYIGDCLNT</sequence>
<dbReference type="InterPro" id="IPR012337">
    <property type="entry name" value="RNaseH-like_sf"/>
</dbReference>
<dbReference type="InterPro" id="IPR008906">
    <property type="entry name" value="HATC_C_dom"/>
</dbReference>
<dbReference type="SUPFAM" id="SSF53098">
    <property type="entry name" value="Ribonuclease H-like"/>
    <property type="match status" value="1"/>
</dbReference>